<dbReference type="GO" id="GO:0005789">
    <property type="term" value="C:endoplasmic reticulum membrane"/>
    <property type="evidence" value="ECO:0007669"/>
    <property type="project" value="UniProtKB-SubCell"/>
</dbReference>
<organism evidence="10 11">
    <name type="scientific">Larinioides sclopetarius</name>
    <dbReference type="NCBI Taxonomy" id="280406"/>
    <lineage>
        <taxon>Eukaryota</taxon>
        <taxon>Metazoa</taxon>
        <taxon>Ecdysozoa</taxon>
        <taxon>Arthropoda</taxon>
        <taxon>Chelicerata</taxon>
        <taxon>Arachnida</taxon>
        <taxon>Araneae</taxon>
        <taxon>Araneomorphae</taxon>
        <taxon>Entelegynae</taxon>
        <taxon>Araneoidea</taxon>
        <taxon>Araneidae</taxon>
        <taxon>Larinioides</taxon>
    </lineage>
</organism>
<feature type="region of interest" description="Disordered" evidence="8">
    <location>
        <begin position="269"/>
        <end position="350"/>
    </location>
</feature>
<dbReference type="GO" id="GO:0006629">
    <property type="term" value="P:lipid metabolic process"/>
    <property type="evidence" value="ECO:0007669"/>
    <property type="project" value="UniProtKB-KW"/>
</dbReference>
<comment type="caution">
    <text evidence="10">The sequence shown here is derived from an EMBL/GenBank/DDBJ whole genome shotgun (WGS) entry which is preliminary data.</text>
</comment>
<evidence type="ECO:0000256" key="4">
    <source>
        <dbReference type="ARBA" id="ARBA00022824"/>
    </source>
</evidence>
<keyword evidence="4" id="KW-0256">Endoplasmic reticulum</keyword>
<dbReference type="EMBL" id="CAXIEN010000387">
    <property type="protein sequence ID" value="CAL1296074.1"/>
    <property type="molecule type" value="Genomic_DNA"/>
</dbReference>
<evidence type="ECO:0000256" key="2">
    <source>
        <dbReference type="ARBA" id="ARBA00022064"/>
    </source>
</evidence>
<evidence type="ECO:0000256" key="9">
    <source>
        <dbReference type="SAM" id="Phobius"/>
    </source>
</evidence>
<name>A0AAV2BKX1_9ARAC</name>
<feature type="compositionally biased region" description="Basic and acidic residues" evidence="8">
    <location>
        <begin position="286"/>
        <end position="296"/>
    </location>
</feature>
<evidence type="ECO:0000256" key="7">
    <source>
        <dbReference type="ARBA" id="ARBA00023136"/>
    </source>
</evidence>
<dbReference type="AlphaFoldDB" id="A0AAV2BKX1"/>
<feature type="transmembrane region" description="Helical" evidence="9">
    <location>
        <begin position="210"/>
        <end position="236"/>
    </location>
</feature>
<feature type="region of interest" description="Disordered" evidence="8">
    <location>
        <begin position="367"/>
        <end position="386"/>
    </location>
</feature>
<protein>
    <recommendedName>
        <fullName evidence="2">Seipin</fullName>
    </recommendedName>
</protein>
<feature type="compositionally biased region" description="Polar residues" evidence="8">
    <location>
        <begin position="336"/>
        <end position="350"/>
    </location>
</feature>
<evidence type="ECO:0000256" key="6">
    <source>
        <dbReference type="ARBA" id="ARBA00023098"/>
    </source>
</evidence>
<gene>
    <name evidence="10" type="ORF">LARSCL_LOCUS19616</name>
</gene>
<dbReference type="Proteomes" id="UP001497382">
    <property type="component" value="Unassembled WGS sequence"/>
</dbReference>
<sequence length="386" mass="44050">MEIISDIKRVIFKFLLIIFACCIVLWFSFFSYIFLYYLYIPAAAHVKPVHLKYDISCPKGNICTFPYDNLTLVESGHYELLSGGQAYSIEIDLNMPESERNLDQGMFMIRLDMVSKHGEILKSSRRPAILHYRSPLFKTIYTLFFVPALLAGSLEEKQSLTIPLFEKYVENCNNPTHYAYIAVEAETAEIYSCSLKIHAQFTGLRYMMYYWPYLSATVGIGTNFVLVSIIIVFIWVRQIMNAPQYVNLEQLSERERGLVHEIRESVQKDQAARASKVQTQSSGIIRRGDRSDKPDCQEIENLSSHPGASSEVSKQLDETGESETQQDPSSKRTEDCSSGESEFSVCSQEEQFSEEIDNIINVGQVLSSSDEKSLALRRRMTTESEI</sequence>
<feature type="transmembrane region" description="Helical" evidence="9">
    <location>
        <begin position="135"/>
        <end position="154"/>
    </location>
</feature>
<accession>A0AAV2BKX1</accession>
<reference evidence="10 11" key="1">
    <citation type="submission" date="2024-04" db="EMBL/GenBank/DDBJ databases">
        <authorList>
            <person name="Rising A."/>
            <person name="Reimegard J."/>
            <person name="Sonavane S."/>
            <person name="Akerstrom W."/>
            <person name="Nylinder S."/>
            <person name="Hedman E."/>
            <person name="Kallberg Y."/>
        </authorList>
    </citation>
    <scope>NUCLEOTIDE SEQUENCE [LARGE SCALE GENOMIC DNA]</scope>
</reference>
<dbReference type="GO" id="GO:0140042">
    <property type="term" value="P:lipid droplet formation"/>
    <property type="evidence" value="ECO:0007669"/>
    <property type="project" value="UniProtKB-ARBA"/>
</dbReference>
<keyword evidence="3 9" id="KW-0812">Transmembrane</keyword>
<evidence type="ECO:0000256" key="1">
    <source>
        <dbReference type="ARBA" id="ARBA00004477"/>
    </source>
</evidence>
<keyword evidence="7 9" id="KW-0472">Membrane</keyword>
<evidence type="ECO:0000256" key="8">
    <source>
        <dbReference type="SAM" id="MobiDB-lite"/>
    </source>
</evidence>
<dbReference type="CDD" id="cd23995">
    <property type="entry name" value="Seipin_BSCL2_like"/>
    <property type="match status" value="1"/>
</dbReference>
<evidence type="ECO:0000256" key="3">
    <source>
        <dbReference type="ARBA" id="ARBA00022692"/>
    </source>
</evidence>
<keyword evidence="11" id="KW-1185">Reference proteome</keyword>
<keyword evidence="5 9" id="KW-1133">Transmembrane helix</keyword>
<evidence type="ECO:0000313" key="10">
    <source>
        <dbReference type="EMBL" id="CAL1296074.1"/>
    </source>
</evidence>
<feature type="transmembrane region" description="Helical" evidence="9">
    <location>
        <begin position="14"/>
        <end position="39"/>
    </location>
</feature>
<dbReference type="PANTHER" id="PTHR21212">
    <property type="entry name" value="BERNARDINELLI-SEIP CONGENITAL LIPODYSTROPHY 2 HOMOLOG BSCL2 PROTEIN"/>
    <property type="match status" value="1"/>
</dbReference>
<keyword evidence="6" id="KW-0443">Lipid metabolism</keyword>
<dbReference type="InterPro" id="IPR009617">
    <property type="entry name" value="Seipin"/>
</dbReference>
<evidence type="ECO:0000313" key="11">
    <source>
        <dbReference type="Proteomes" id="UP001497382"/>
    </source>
</evidence>
<comment type="subcellular location">
    <subcellularLocation>
        <location evidence="1">Endoplasmic reticulum membrane</location>
        <topology evidence="1">Multi-pass membrane protein</topology>
    </subcellularLocation>
</comment>
<evidence type="ECO:0000256" key="5">
    <source>
        <dbReference type="ARBA" id="ARBA00022989"/>
    </source>
</evidence>
<dbReference type="PANTHER" id="PTHR21212:SF0">
    <property type="entry name" value="SEIPIN"/>
    <property type="match status" value="1"/>
</dbReference>
<dbReference type="Pfam" id="PF06775">
    <property type="entry name" value="Seipin"/>
    <property type="match status" value="1"/>
</dbReference>
<proteinExistence type="predicted"/>
<feature type="compositionally biased region" description="Polar residues" evidence="8">
    <location>
        <begin position="300"/>
        <end position="313"/>
    </location>
</feature>